<feature type="region of interest" description="Disordered" evidence="4">
    <location>
        <begin position="893"/>
        <end position="914"/>
    </location>
</feature>
<dbReference type="GO" id="GO:0006895">
    <property type="term" value="P:Golgi to endosome transport"/>
    <property type="evidence" value="ECO:0007669"/>
    <property type="project" value="InterPro"/>
</dbReference>
<feature type="compositionally biased region" description="Basic and acidic residues" evidence="4">
    <location>
        <begin position="679"/>
        <end position="695"/>
    </location>
</feature>
<feature type="domain" description="DOP1 N-terminal" evidence="5">
    <location>
        <begin position="50"/>
        <end position="335"/>
    </location>
</feature>
<dbReference type="SUPFAM" id="SSF48371">
    <property type="entry name" value="ARM repeat"/>
    <property type="match status" value="1"/>
</dbReference>
<comment type="similarity">
    <text evidence="3">Belongs to the DOP1 family.</text>
</comment>
<dbReference type="GO" id="GO:0005829">
    <property type="term" value="C:cytosol"/>
    <property type="evidence" value="ECO:0007669"/>
    <property type="project" value="GOC"/>
</dbReference>
<evidence type="ECO:0000259" key="5">
    <source>
        <dbReference type="Pfam" id="PF04118"/>
    </source>
</evidence>
<evidence type="ECO:0000256" key="4">
    <source>
        <dbReference type="SAM" id="MobiDB-lite"/>
    </source>
</evidence>
<dbReference type="GO" id="GO:0005768">
    <property type="term" value="C:endosome"/>
    <property type="evidence" value="ECO:0007669"/>
    <property type="project" value="TreeGrafter"/>
</dbReference>
<dbReference type="Pfam" id="PF24598">
    <property type="entry name" value="DOP1_C"/>
    <property type="match status" value="1"/>
</dbReference>
<name>A0AAE1FQK9_PETCI</name>
<reference evidence="8" key="1">
    <citation type="submission" date="2023-10" db="EMBL/GenBank/DDBJ databases">
        <title>Genome assemblies of two species of porcelain crab, Petrolisthes cinctipes and Petrolisthes manimaculis (Anomura: Porcellanidae).</title>
        <authorList>
            <person name="Angst P."/>
        </authorList>
    </citation>
    <scope>NUCLEOTIDE SEQUENCE</scope>
    <source>
        <strain evidence="8">PB745_01</strain>
        <tissue evidence="8">Gill</tissue>
    </source>
</reference>
<dbReference type="Pfam" id="PF04118">
    <property type="entry name" value="Dopey_N"/>
    <property type="match status" value="1"/>
</dbReference>
<feature type="compositionally biased region" description="Polar residues" evidence="4">
    <location>
        <begin position="741"/>
        <end position="751"/>
    </location>
</feature>
<dbReference type="Pfam" id="PF24601">
    <property type="entry name" value="TPR_DOP1"/>
    <property type="match status" value="1"/>
</dbReference>
<dbReference type="PANTHER" id="PTHR14042:SF24">
    <property type="entry name" value="PROTEIN DOPEY-1 HOMOLOG"/>
    <property type="match status" value="1"/>
</dbReference>
<evidence type="ECO:0000313" key="9">
    <source>
        <dbReference type="Proteomes" id="UP001286313"/>
    </source>
</evidence>
<sequence>MGLSGVSILWQWSGILGCNNHTSLPLSVYAEAMFIRMSGLSLEEYDLLGDSKYRAYVASVDKTLRNFENTSEWADLISTLGKLNKVLLSHMKYPVVPRRITISKRLAQCMHPALPSGVHLKALETYDIIFKCMGTNRLSQELFIYSAGLFPLFSSAAMNVRSALLTVYETHFVPLGPRLRPGLNGFLSGILAGLEEGSDHLERTSQLLGRVAEGVGQAEFFGCLWDCVWGNSGVRLPAVTHITACYNRKLSTEDQLYILGTNIDVTVSAICESMEDTSVLVQRAALDLTLAALPMHNTQLLRPDLVRVVTSAILVVLRRDMSLNRRLYSWLLGSEINLSLLSSEHPVVKRLSSTVSDTTTDDGTEINAYFETFSRPLLVEGVVVCLRGSQASQPPDLRPYRLLVSLLDKPEIGPYILDDIFLDLLRCLYHTCQALQKTSDAPTESSSRRQSTSSGRPSTPLPPSQSPEGNKHTANGNKGLHEITKTAMLVFSALQPSYPWLHLVGLLKQSCHQKYMSGDSSQKISDGRPSTAMVETVGLPETSVCEVCTLLQHLLITLPLDTQQQTQAARLPEVLSTITAVLTDHLMALSARELAVGLSLCQAILHKLIPSVTLPPAASNSRPESRASVGTFASLQFHALSQMTTHPRVPPIVPVVAARESPPTEGGIVQIGIEASEEDGSRSEDASKKTEHSLSIEDDDDESKDSLTEVEAETSFMSPSPQPVEDDSKKRSIECRKDSVNSEQSSVNDNEALNADVTADIFEKHNEKGVKEKVDNSEDKNICKSHDSGVGSSSATLQKHESVILFDASEDEYESAPTSPSHCSYSPLHSYVKEFQKFFTEFVHKKLISNKSSLNDFQHALYRNEVFSDSLSELKYLLNECLHCCEEKQRQKESTSAEKQHPRSSKSTASSQEHNSNITDFNSILKLNSECEEQLDVFRVSCRLLVDLSSLPTTPGLTPSPPLPTLPQWLVGLLACAVCGHQVSPQFTIVASSTLLELVMLAQSELSVWQRDEAELGMRVGESKQGEAGIVTVSIAPLLLPVHTHILLYHTILYQHMSVQLWGYLEPGMGHLHVSSADLLLQLHSLTLLSRGPAISTLTSAPPRQPISVVERQILTALTRSLSHPTTARKKTGVLWSHEGIVAEYDSTAIHKWLTLWQVSRTVSSTSTGKHPGFDRCLFLMVERLRGESGCERSLARAWLSTSLQRNDTARIFDPILCLLLHPHTRRVSVQHVNIEKLPPAPPQQYKGMAEEARIYAISSVGGEVMYHVSKEGRHPHQHTQARHTPPHHSSSRHILAFTSITKDSKKVVTHHANFTEFEMPSSHSQTQLHSPISLMVNPFTQHPWIDMDDLAKMNKPLNLSNAVRVQNGSYKKNSSPSVSSNNITEELQKSRTSFGSSEEQEEQVFEEDWTPAKIAQSIIEEILDAVVSSHLKGTESEGSSCELDSVSQSASSEAAVSELSRHPFHSHMLLYMQVVDSGQCLSGLSLLRNLIEVQPRNTLLTLASTSISSLQNSSPLIILLARHRRSVFGDGFDGGSVADMVSQFRSTMYLQVVLTVCLYYLRSYYPCLPHLRLREEHLHDNQEVQVASGEVLVLVFSHLSSMVADAPRGFIPYISDLLTKCKVQKCVLHCLLSSVHAMIPIETNGTPGQRRSTASESRTFTEEVLEYNCGGTSQSSLSTRQETYLARVIDLTLALIRLEDVLNGDRIEGMPRDPPSVSMRYSGCSSTKYQPGQPITAQPMFMQVVTTALMQHHLRHLHAPWLNLFTASLPHMGPSLPSNTLRITYLICELLELLSHHYKPNAPLPHTPSDYTLTLLHYLTTTVHFCLLDPAQSPAFGPSSSSAYSTSSSASSHTSQSAGQILYNLLHVFSPGSEILDAPVDSTIQDPQACARHTLLSHLPRIISALLTLWEAAGQEQETTPCVAGSRKGVRQQIVDLLSPICHHQTPHLLAAVSVVWQGLASSTREPVNNGVNNKQSGPGGLLWNGCAHQLALVEMISFLRVLPLHTLVATLRQVVKQPPIVEGAQQTLPLEVSVLQVFLVYVQQCPGAQLGECWLALLATVKEGTLSLSPPAQLVLLATLNEFVQRAPSLQEKKDIKELQEVSSKLLESVSNIAGSGLEPTTWLRRNLTVKTENAERKEGSHDASAYSVAALSVLAELLAPLLDVLYMSEEKDKVVPLLTNIMAHVIPYLRNHTRGNMAAFSACWQLLASLAGYQYTVRVWRRDVLDLLLDSQAFMMLPPTLPYCRTTIDYLCTHDKNIFKELLGRVSMSQGGSLSLFSSKESEYEIRAGLLKRLAFTIFCSETDQYMRYIPEIQERLSEVTRLGQVVPSLVAEVLLCFRVLLLRLSPRGVTSLWPVIITELVQVFLMMEQELATDTEQFSSHLKRLSTLDSSWVLSGQNGLNAHNHPAWLTLYLAACKLLDLMLTLSAHHLPQFQMYRWAFVGPIPDSSSDGEKVTEGAGGILLKSCDFVPHIARIAKLMAEKSGPRSTNLTLDHRPGHLMLTVPSISALTDLQPFFNTLVSPTFSPATRNPSTNTHFPFQASATVSGQNLPSLTHIEAVIERDFLEPLPT</sequence>
<dbReference type="InterPro" id="IPR056459">
    <property type="entry name" value="TPR_DOP1"/>
</dbReference>
<dbReference type="InterPro" id="IPR007249">
    <property type="entry name" value="DOP1_N"/>
</dbReference>
<dbReference type="GO" id="GO:0005802">
    <property type="term" value="C:trans-Golgi network"/>
    <property type="evidence" value="ECO:0007669"/>
    <property type="project" value="TreeGrafter"/>
</dbReference>
<evidence type="ECO:0000256" key="1">
    <source>
        <dbReference type="ARBA" id="ARBA00022448"/>
    </source>
</evidence>
<evidence type="ECO:0008006" key="10">
    <source>
        <dbReference type="Google" id="ProtNLM"/>
    </source>
</evidence>
<dbReference type="Proteomes" id="UP001286313">
    <property type="component" value="Unassembled WGS sequence"/>
</dbReference>
<dbReference type="InterPro" id="IPR040314">
    <property type="entry name" value="DOP1"/>
</dbReference>
<keyword evidence="2" id="KW-0653">Protein transport</keyword>
<organism evidence="8 9">
    <name type="scientific">Petrolisthes cinctipes</name>
    <name type="common">Flat porcelain crab</name>
    <dbReference type="NCBI Taxonomy" id="88211"/>
    <lineage>
        <taxon>Eukaryota</taxon>
        <taxon>Metazoa</taxon>
        <taxon>Ecdysozoa</taxon>
        <taxon>Arthropoda</taxon>
        <taxon>Crustacea</taxon>
        <taxon>Multicrustacea</taxon>
        <taxon>Malacostraca</taxon>
        <taxon>Eumalacostraca</taxon>
        <taxon>Eucarida</taxon>
        <taxon>Decapoda</taxon>
        <taxon>Pleocyemata</taxon>
        <taxon>Anomura</taxon>
        <taxon>Galatheoidea</taxon>
        <taxon>Porcellanidae</taxon>
        <taxon>Petrolisthes</taxon>
    </lineage>
</organism>
<dbReference type="GO" id="GO:0015031">
    <property type="term" value="P:protein transport"/>
    <property type="evidence" value="ECO:0007669"/>
    <property type="project" value="UniProtKB-KW"/>
</dbReference>
<dbReference type="InterPro" id="IPR056457">
    <property type="entry name" value="DOP1_C"/>
</dbReference>
<feature type="compositionally biased region" description="Polar residues" evidence="4">
    <location>
        <begin position="466"/>
        <end position="476"/>
    </location>
</feature>
<feature type="compositionally biased region" description="Low complexity" evidence="4">
    <location>
        <begin position="1374"/>
        <end position="1383"/>
    </location>
</feature>
<comment type="caution">
    <text evidence="8">The sequence shown here is derived from an EMBL/GenBank/DDBJ whole genome shotgun (WGS) entry which is preliminary data.</text>
</comment>
<evidence type="ECO:0000256" key="3">
    <source>
        <dbReference type="ARBA" id="ARBA00046326"/>
    </source>
</evidence>
<evidence type="ECO:0000259" key="6">
    <source>
        <dbReference type="Pfam" id="PF24598"/>
    </source>
</evidence>
<feature type="region of interest" description="Disordered" evidence="4">
    <location>
        <begin position="671"/>
        <end position="752"/>
    </location>
</feature>
<feature type="region of interest" description="Disordered" evidence="4">
    <location>
        <begin position="1369"/>
        <end position="1401"/>
    </location>
</feature>
<dbReference type="InterPro" id="IPR016024">
    <property type="entry name" value="ARM-type_fold"/>
</dbReference>
<feature type="compositionally biased region" description="Acidic residues" evidence="4">
    <location>
        <begin position="696"/>
        <end position="712"/>
    </location>
</feature>
<proteinExistence type="inferred from homology"/>
<accession>A0AAE1FQK9</accession>
<gene>
    <name evidence="8" type="ORF">Pcinc_017868</name>
</gene>
<feature type="compositionally biased region" description="Low complexity" evidence="4">
    <location>
        <begin position="442"/>
        <end position="458"/>
    </location>
</feature>
<feature type="domain" description="DOP1-like TPR" evidence="7">
    <location>
        <begin position="1463"/>
        <end position="1830"/>
    </location>
</feature>
<evidence type="ECO:0000259" key="7">
    <source>
        <dbReference type="Pfam" id="PF24601"/>
    </source>
</evidence>
<feature type="domain" description="DOP1-like C-terminal" evidence="6">
    <location>
        <begin position="2074"/>
        <end position="2523"/>
    </location>
</feature>
<keyword evidence="9" id="KW-1185">Reference proteome</keyword>
<feature type="region of interest" description="Disordered" evidence="4">
    <location>
        <begin position="438"/>
        <end position="478"/>
    </location>
</feature>
<feature type="compositionally biased region" description="Polar residues" evidence="4">
    <location>
        <begin position="905"/>
        <end position="914"/>
    </location>
</feature>
<evidence type="ECO:0000313" key="8">
    <source>
        <dbReference type="EMBL" id="KAK3877427.1"/>
    </source>
</evidence>
<keyword evidence="1" id="KW-0813">Transport</keyword>
<dbReference type="EMBL" id="JAWQEG010001680">
    <property type="protein sequence ID" value="KAK3877427.1"/>
    <property type="molecule type" value="Genomic_DNA"/>
</dbReference>
<protein>
    <recommendedName>
        <fullName evidence="10">Dopey family member 1</fullName>
    </recommendedName>
</protein>
<dbReference type="PANTHER" id="PTHR14042">
    <property type="entry name" value="DOPEY-RELATED"/>
    <property type="match status" value="1"/>
</dbReference>
<evidence type="ECO:0000256" key="2">
    <source>
        <dbReference type="ARBA" id="ARBA00022927"/>
    </source>
</evidence>
<feature type="compositionally biased region" description="Basic and acidic residues" evidence="4">
    <location>
        <begin position="726"/>
        <end position="740"/>
    </location>
</feature>